<gene>
    <name evidence="2" type="ORF">ACFLIM_45630</name>
</gene>
<feature type="region of interest" description="Disordered" evidence="1">
    <location>
        <begin position="107"/>
        <end position="126"/>
    </location>
</feature>
<dbReference type="EMBL" id="JBICRM010000049">
    <property type="protein sequence ID" value="MFG1710472.1"/>
    <property type="molecule type" value="Genomic_DNA"/>
</dbReference>
<dbReference type="RefSeq" id="WP_393176282.1">
    <property type="nucleotide sequence ID" value="NZ_JBICRM010000049.1"/>
</dbReference>
<comment type="caution">
    <text evidence="2">The sequence shown here is derived from an EMBL/GenBank/DDBJ whole genome shotgun (WGS) entry which is preliminary data.</text>
</comment>
<dbReference type="SUPFAM" id="SSF53098">
    <property type="entry name" value="Ribonuclease H-like"/>
    <property type="match status" value="1"/>
</dbReference>
<dbReference type="InterPro" id="IPR036397">
    <property type="entry name" value="RNaseH_sf"/>
</dbReference>
<protein>
    <recommendedName>
        <fullName evidence="4">Integrase core domain-containing protein</fullName>
    </recommendedName>
</protein>
<evidence type="ECO:0000313" key="3">
    <source>
        <dbReference type="Proteomes" id="UP001603978"/>
    </source>
</evidence>
<dbReference type="Proteomes" id="UP001603978">
    <property type="component" value="Unassembled WGS sequence"/>
</dbReference>
<name>A0ABW7ASS6_9ACTN</name>
<evidence type="ECO:0008006" key="4">
    <source>
        <dbReference type="Google" id="ProtNLM"/>
    </source>
</evidence>
<reference evidence="2 3" key="1">
    <citation type="submission" date="2024-10" db="EMBL/GenBank/DDBJ databases">
        <authorList>
            <person name="Topkara A.R."/>
            <person name="Saygin H."/>
        </authorList>
    </citation>
    <scope>NUCLEOTIDE SEQUENCE [LARGE SCALE GENOMIC DNA]</scope>
    <source>
        <strain evidence="2 3">M3C6</strain>
    </source>
</reference>
<dbReference type="Gene3D" id="3.30.420.10">
    <property type="entry name" value="Ribonuclease H-like superfamily/Ribonuclease H"/>
    <property type="match status" value="1"/>
</dbReference>
<organism evidence="2 3">
    <name type="scientific">Nonomuraea marmarensis</name>
    <dbReference type="NCBI Taxonomy" id="3351344"/>
    <lineage>
        <taxon>Bacteria</taxon>
        <taxon>Bacillati</taxon>
        <taxon>Actinomycetota</taxon>
        <taxon>Actinomycetes</taxon>
        <taxon>Streptosporangiales</taxon>
        <taxon>Streptosporangiaceae</taxon>
        <taxon>Nonomuraea</taxon>
    </lineage>
</organism>
<accession>A0ABW7ASS6</accession>
<evidence type="ECO:0000256" key="1">
    <source>
        <dbReference type="SAM" id="MobiDB-lite"/>
    </source>
</evidence>
<keyword evidence="3" id="KW-1185">Reference proteome</keyword>
<sequence>MTIRHGRIDHHSVINGLATAYLQDVGSTAKFLVRDRDGKFSAAFDAVLADAGIRIIKSGVRMPRMNSIMERWIQTCRRELLDRTFDLEPAAPSARAARVRDLLQRPQATPLPSAGSSASTAFRFQH</sequence>
<feature type="compositionally biased region" description="Polar residues" evidence="1">
    <location>
        <begin position="114"/>
        <end position="126"/>
    </location>
</feature>
<evidence type="ECO:0000313" key="2">
    <source>
        <dbReference type="EMBL" id="MFG1710472.1"/>
    </source>
</evidence>
<dbReference type="InterPro" id="IPR012337">
    <property type="entry name" value="RNaseH-like_sf"/>
</dbReference>
<proteinExistence type="predicted"/>